<dbReference type="GO" id="GO:0016985">
    <property type="term" value="F:mannan endo-1,4-beta-mannosidase activity"/>
    <property type="evidence" value="ECO:0007669"/>
    <property type="project" value="TreeGrafter"/>
</dbReference>
<evidence type="ECO:0000256" key="3">
    <source>
        <dbReference type="ARBA" id="ARBA00022801"/>
    </source>
</evidence>
<evidence type="ECO:0000313" key="6">
    <source>
        <dbReference type="EMBL" id="MDF1611779.1"/>
    </source>
</evidence>
<dbReference type="AlphaFoldDB" id="A0AAE3P002"/>
<dbReference type="InterPro" id="IPR017853">
    <property type="entry name" value="GH"/>
</dbReference>
<keyword evidence="4" id="KW-0326">Glycosidase</keyword>
<reference evidence="6" key="1">
    <citation type="submission" date="2023-03" db="EMBL/GenBank/DDBJ databases">
        <title>Stygiobacter electus gen. nov., sp. nov., facultatively anaerobic thermotolerant bacterium of the class Ignavibacteria from a well of Yessentuki mineral water deposit.</title>
        <authorList>
            <person name="Podosokorskaya O.A."/>
            <person name="Elcheninov A.G."/>
            <person name="Petrova N.F."/>
            <person name="Zavarzina D.G."/>
            <person name="Kublanov I.V."/>
            <person name="Merkel A.Y."/>
        </authorList>
    </citation>
    <scope>NUCLEOTIDE SEQUENCE</scope>
    <source>
        <strain evidence="6">09-Me</strain>
    </source>
</reference>
<protein>
    <recommendedName>
        <fullName evidence="2">mannan endo-1,4-beta-mannosidase</fullName>
        <ecNumber evidence="2">3.2.1.78</ecNumber>
    </recommendedName>
</protein>
<dbReference type="SUPFAM" id="SSF51445">
    <property type="entry name" value="(Trans)glycosidases"/>
    <property type="match status" value="1"/>
</dbReference>
<dbReference type="RefSeq" id="WP_321535546.1">
    <property type="nucleotide sequence ID" value="NZ_JARGDL010000006.1"/>
</dbReference>
<dbReference type="EC" id="3.2.1.78" evidence="2"/>
<dbReference type="Proteomes" id="UP001221302">
    <property type="component" value="Unassembled WGS sequence"/>
</dbReference>
<keyword evidence="3" id="KW-0378">Hydrolase</keyword>
<proteinExistence type="predicted"/>
<dbReference type="PANTHER" id="PTHR31451">
    <property type="match status" value="1"/>
</dbReference>
<dbReference type="Gene3D" id="3.20.20.80">
    <property type="entry name" value="Glycosidases"/>
    <property type="match status" value="1"/>
</dbReference>
<evidence type="ECO:0000313" key="7">
    <source>
        <dbReference type="Proteomes" id="UP001221302"/>
    </source>
</evidence>
<organism evidence="6 7">
    <name type="scientific">Stygiobacter electus</name>
    <dbReference type="NCBI Taxonomy" id="3032292"/>
    <lineage>
        <taxon>Bacteria</taxon>
        <taxon>Pseudomonadati</taxon>
        <taxon>Ignavibacteriota</taxon>
        <taxon>Ignavibacteria</taxon>
        <taxon>Ignavibacteriales</taxon>
        <taxon>Melioribacteraceae</taxon>
        <taxon>Stygiobacter</taxon>
    </lineage>
</organism>
<comment type="catalytic activity">
    <reaction evidence="1">
        <text>Random hydrolysis of (1-&gt;4)-beta-D-mannosidic linkages in mannans, galactomannans and glucomannans.</text>
        <dbReference type="EC" id="3.2.1.78"/>
    </reaction>
</comment>
<evidence type="ECO:0000259" key="5">
    <source>
        <dbReference type="Pfam" id="PF26410"/>
    </source>
</evidence>
<accession>A0AAE3P002</accession>
<evidence type="ECO:0000256" key="4">
    <source>
        <dbReference type="ARBA" id="ARBA00023295"/>
    </source>
</evidence>
<gene>
    <name evidence="6" type="ORF">P0M35_06430</name>
</gene>
<keyword evidence="7" id="KW-1185">Reference proteome</keyword>
<name>A0AAE3P002_9BACT</name>
<evidence type="ECO:0000256" key="2">
    <source>
        <dbReference type="ARBA" id="ARBA00012706"/>
    </source>
</evidence>
<dbReference type="Pfam" id="PF26410">
    <property type="entry name" value="GH5_mannosidase"/>
    <property type="match status" value="1"/>
</dbReference>
<dbReference type="InterPro" id="IPR045053">
    <property type="entry name" value="MAN-like"/>
</dbReference>
<dbReference type="PANTHER" id="PTHR31451:SF40">
    <property type="entry name" value="GLYCOSIDE HYDROLASE FAMILY 5 DOMAIN-CONTAINING PROTEIN"/>
    <property type="match status" value="1"/>
</dbReference>
<comment type="caution">
    <text evidence="6">The sequence shown here is derived from an EMBL/GenBank/DDBJ whole genome shotgun (WGS) entry which is preliminary data.</text>
</comment>
<evidence type="ECO:0000256" key="1">
    <source>
        <dbReference type="ARBA" id="ARBA00001678"/>
    </source>
</evidence>
<dbReference type="InterPro" id="IPR001547">
    <property type="entry name" value="Glyco_hydro_5"/>
</dbReference>
<sequence length="415" mass="49184">MNEPEFIKVKGMHFFIGEKKYLFIGTNFWYGSYLGLDEKGRERLIRELDNLKEIGITNLRILGASETSYLKNTLQPVFQPEPNIYNENLLEGLDFLLNEMNKRNMYAVIILNNYWEWSGGFLSYNYWTDLVQKVDPENQTNGWKDFMNYSASFYQNEKGNELFRNYVRMLITRKNKFNGKYYFEDPTIMAWQLANEPRPGYSVENIDNQKNYYEWINETAKFIKSIDNNHLISIGSEGVVGSLQIDSIYFNAHKSEYIDYNTFHIWAKNWDWYYPKDPDKTYIKAKEKVIKYYNEHLLLSRKLNKPIVLEEFGLSKDFDNYNVNEKTTYRDDYYKFIFDLVEDSIKVNSAIAGTNFWAWAGEGRNINSNYKWEVGNPFTGDPPHEPQGLYSVFDVDFSTIDILKLHAIKIKNLQE</sequence>
<dbReference type="EMBL" id="JARGDL010000006">
    <property type="protein sequence ID" value="MDF1611779.1"/>
    <property type="molecule type" value="Genomic_DNA"/>
</dbReference>
<feature type="domain" description="Glycoside hydrolase family 5" evidence="5">
    <location>
        <begin position="5"/>
        <end position="414"/>
    </location>
</feature>